<evidence type="ECO:0000313" key="2">
    <source>
        <dbReference type="Proteomes" id="UP000807115"/>
    </source>
</evidence>
<protein>
    <submittedName>
        <fullName evidence="1">Uncharacterized protein</fullName>
    </submittedName>
</protein>
<gene>
    <name evidence="1" type="ORF">BDA96_09G017000</name>
</gene>
<proteinExistence type="predicted"/>
<reference evidence="1" key="1">
    <citation type="journal article" date="2019" name="BMC Genomics">
        <title>A new reference genome for Sorghum bicolor reveals high levels of sequence similarity between sweet and grain genotypes: implications for the genetics of sugar metabolism.</title>
        <authorList>
            <person name="Cooper E.A."/>
            <person name="Brenton Z.W."/>
            <person name="Flinn B.S."/>
            <person name="Jenkins J."/>
            <person name="Shu S."/>
            <person name="Flowers D."/>
            <person name="Luo F."/>
            <person name="Wang Y."/>
            <person name="Xia P."/>
            <person name="Barry K."/>
            <person name="Daum C."/>
            <person name="Lipzen A."/>
            <person name="Yoshinaga Y."/>
            <person name="Schmutz J."/>
            <person name="Saski C."/>
            <person name="Vermerris W."/>
            <person name="Kresovich S."/>
        </authorList>
    </citation>
    <scope>NUCLEOTIDE SEQUENCE</scope>
</reference>
<evidence type="ECO:0000313" key="1">
    <source>
        <dbReference type="EMBL" id="KAG0516597.1"/>
    </source>
</evidence>
<sequence length="95" mass="10245">MKSCCYCLKFTWNCLVTCSVSGEIRTVLSMISVRQVLSGTRPACPPFTIFFSGIPRAACPPFTKPCKSCKKSDRGFALGAETNPRLGAGMTNNAD</sequence>
<name>A0A921U2P5_SORBI</name>
<dbReference type="Proteomes" id="UP000807115">
    <property type="component" value="Chromosome 9"/>
</dbReference>
<accession>A0A921U2P5</accession>
<comment type="caution">
    <text evidence="1">The sequence shown here is derived from an EMBL/GenBank/DDBJ whole genome shotgun (WGS) entry which is preliminary data.</text>
</comment>
<reference evidence="1" key="2">
    <citation type="submission" date="2020-10" db="EMBL/GenBank/DDBJ databases">
        <authorList>
            <person name="Cooper E.A."/>
            <person name="Brenton Z.W."/>
            <person name="Flinn B.S."/>
            <person name="Jenkins J."/>
            <person name="Shu S."/>
            <person name="Flowers D."/>
            <person name="Luo F."/>
            <person name="Wang Y."/>
            <person name="Xia P."/>
            <person name="Barry K."/>
            <person name="Daum C."/>
            <person name="Lipzen A."/>
            <person name="Yoshinaga Y."/>
            <person name="Schmutz J."/>
            <person name="Saski C."/>
            <person name="Vermerris W."/>
            <person name="Kresovich S."/>
        </authorList>
    </citation>
    <scope>NUCLEOTIDE SEQUENCE</scope>
</reference>
<dbReference type="AlphaFoldDB" id="A0A921U2P5"/>
<organism evidence="1 2">
    <name type="scientific">Sorghum bicolor</name>
    <name type="common">Sorghum</name>
    <name type="synonym">Sorghum vulgare</name>
    <dbReference type="NCBI Taxonomy" id="4558"/>
    <lineage>
        <taxon>Eukaryota</taxon>
        <taxon>Viridiplantae</taxon>
        <taxon>Streptophyta</taxon>
        <taxon>Embryophyta</taxon>
        <taxon>Tracheophyta</taxon>
        <taxon>Spermatophyta</taxon>
        <taxon>Magnoliopsida</taxon>
        <taxon>Liliopsida</taxon>
        <taxon>Poales</taxon>
        <taxon>Poaceae</taxon>
        <taxon>PACMAD clade</taxon>
        <taxon>Panicoideae</taxon>
        <taxon>Andropogonodae</taxon>
        <taxon>Andropogoneae</taxon>
        <taxon>Sorghinae</taxon>
        <taxon>Sorghum</taxon>
    </lineage>
</organism>
<dbReference type="EMBL" id="CM027688">
    <property type="protein sequence ID" value="KAG0516597.1"/>
    <property type="molecule type" value="Genomic_DNA"/>
</dbReference>